<dbReference type="EMBL" id="JASMWN010000017">
    <property type="protein sequence ID" value="MDU9005839.1"/>
    <property type="molecule type" value="Genomic_DNA"/>
</dbReference>
<feature type="chain" id="PRO_5046668097" evidence="2">
    <location>
        <begin position="22"/>
        <end position="249"/>
    </location>
</feature>
<keyword evidence="4" id="KW-1185">Reference proteome</keyword>
<dbReference type="InterPro" id="IPR013424">
    <property type="entry name" value="Ice-binding_C"/>
</dbReference>
<dbReference type="Proteomes" id="UP001255416">
    <property type="component" value="Unassembled WGS sequence"/>
</dbReference>
<name>A0ABU3VI33_9RHOB</name>
<keyword evidence="1" id="KW-0472">Membrane</keyword>
<comment type="caution">
    <text evidence="3">The sequence shown here is derived from an EMBL/GenBank/DDBJ whole genome shotgun (WGS) entry which is preliminary data.</text>
</comment>
<keyword evidence="1" id="KW-1133">Transmembrane helix</keyword>
<evidence type="ECO:0000313" key="4">
    <source>
        <dbReference type="Proteomes" id="UP001255416"/>
    </source>
</evidence>
<organism evidence="3 4">
    <name type="scientific">Sedimentitalea todarodis</name>
    <dbReference type="NCBI Taxonomy" id="1631240"/>
    <lineage>
        <taxon>Bacteria</taxon>
        <taxon>Pseudomonadati</taxon>
        <taxon>Pseudomonadota</taxon>
        <taxon>Alphaproteobacteria</taxon>
        <taxon>Rhodobacterales</taxon>
        <taxon>Paracoccaceae</taxon>
        <taxon>Sedimentitalea</taxon>
    </lineage>
</organism>
<keyword evidence="2" id="KW-0732">Signal</keyword>
<gene>
    <name evidence="3" type="ORF">QO231_18565</name>
</gene>
<feature type="transmembrane region" description="Helical" evidence="1">
    <location>
        <begin position="223"/>
        <end position="243"/>
    </location>
</feature>
<accession>A0ABU3VI33</accession>
<protein>
    <submittedName>
        <fullName evidence="3">PEP-CTERM sorting domain-containing protein</fullName>
    </submittedName>
</protein>
<dbReference type="RefSeq" id="WP_316779856.1">
    <property type="nucleotide sequence ID" value="NZ_JASMWN010000017.1"/>
</dbReference>
<sequence length="249" mass="26283">MIKKFATVAVAATLLGTGASAATLDWRAFDQSQVASATSYRDARDTDHVVAFEDFESYTPVPDGGGPGDVTPLTSTSVGDFTTTPGGRCGRSCDTPDDQSLIRNTSNYGRYNTTFGGSNWLDSNDNSAINLAAAGGSMFDSISFFLTDVDDVGRVAFEINVAGEMFDVAEDILRSSRQGDGDLFLVRIGLDRLVSSVDLSLFLDSGDGFGIDDVRLGSSVAPIPVPASLPLLAGGLGLMGWIARRRRKS</sequence>
<dbReference type="NCBIfam" id="TIGR02595">
    <property type="entry name" value="PEP_CTERM"/>
    <property type="match status" value="1"/>
</dbReference>
<keyword evidence="1" id="KW-0812">Transmembrane</keyword>
<evidence type="ECO:0000256" key="1">
    <source>
        <dbReference type="SAM" id="Phobius"/>
    </source>
</evidence>
<evidence type="ECO:0000313" key="3">
    <source>
        <dbReference type="EMBL" id="MDU9005839.1"/>
    </source>
</evidence>
<proteinExistence type="predicted"/>
<feature type="signal peptide" evidence="2">
    <location>
        <begin position="1"/>
        <end position="21"/>
    </location>
</feature>
<reference evidence="4" key="1">
    <citation type="submission" date="2023-05" db="EMBL/GenBank/DDBJ databases">
        <title>Sedimentitalea sp. nov. JM2-8.</title>
        <authorList>
            <person name="Huang J."/>
        </authorList>
    </citation>
    <scope>NUCLEOTIDE SEQUENCE [LARGE SCALE GENOMIC DNA]</scope>
    <source>
        <strain evidence="4">KHS03</strain>
    </source>
</reference>
<evidence type="ECO:0000256" key="2">
    <source>
        <dbReference type="SAM" id="SignalP"/>
    </source>
</evidence>